<evidence type="ECO:0000313" key="2">
    <source>
        <dbReference type="EMBL" id="SIM47353.1"/>
    </source>
</evidence>
<keyword evidence="3" id="KW-1185">Reference proteome</keyword>
<feature type="region of interest" description="Disordered" evidence="1">
    <location>
        <begin position="1"/>
        <end position="25"/>
    </location>
</feature>
<evidence type="ECO:0000313" key="3">
    <source>
        <dbReference type="Proteomes" id="UP000185124"/>
    </source>
</evidence>
<evidence type="ECO:0000256" key="1">
    <source>
        <dbReference type="SAM" id="MobiDB-lite"/>
    </source>
</evidence>
<reference evidence="3" key="1">
    <citation type="submission" date="2016-12" db="EMBL/GenBank/DDBJ databases">
        <authorList>
            <person name="Varghese N."/>
            <person name="Submissions S."/>
        </authorList>
    </citation>
    <scope>NUCLEOTIDE SEQUENCE [LARGE SCALE GENOMIC DNA]</scope>
    <source>
        <strain evidence="3">DSM 45599</strain>
    </source>
</reference>
<organism evidence="2 3">
    <name type="scientific">Micromonospora cremea</name>
    <dbReference type="NCBI Taxonomy" id="709881"/>
    <lineage>
        <taxon>Bacteria</taxon>
        <taxon>Bacillati</taxon>
        <taxon>Actinomycetota</taxon>
        <taxon>Actinomycetes</taxon>
        <taxon>Micromonosporales</taxon>
        <taxon>Micromonosporaceae</taxon>
        <taxon>Micromonospora</taxon>
    </lineage>
</organism>
<name>A0A1N5TFW7_9ACTN</name>
<proteinExistence type="predicted"/>
<accession>A0A1N5TFW7</accession>
<dbReference type="Proteomes" id="UP000185124">
    <property type="component" value="Unassembled WGS sequence"/>
</dbReference>
<sequence>MRPALAGAAGMTQSAVTHQAPNGHGPVVAEALAGPCPQAQQWAGCRTTSVLTVLPDRTLTLFVRLPNPSLE</sequence>
<protein>
    <submittedName>
        <fullName evidence="2">Uncharacterized protein</fullName>
    </submittedName>
</protein>
<feature type="compositionally biased region" description="Polar residues" evidence="1">
    <location>
        <begin position="11"/>
        <end position="20"/>
    </location>
</feature>
<dbReference type="EMBL" id="FSQT01000001">
    <property type="protein sequence ID" value="SIM47353.1"/>
    <property type="molecule type" value="Genomic_DNA"/>
</dbReference>
<gene>
    <name evidence="2" type="ORF">SAMN04489832_0154</name>
</gene>
<dbReference type="AlphaFoldDB" id="A0A1N5TFW7"/>